<dbReference type="InterPro" id="IPR044145">
    <property type="entry name" value="IF2_II"/>
</dbReference>
<dbReference type="Pfam" id="PF04760">
    <property type="entry name" value="IF2_N"/>
    <property type="match status" value="1"/>
</dbReference>
<dbReference type="SUPFAM" id="SSF50447">
    <property type="entry name" value="Translation proteins"/>
    <property type="match status" value="2"/>
</dbReference>
<dbReference type="GO" id="GO:0005525">
    <property type="term" value="F:GTP binding"/>
    <property type="evidence" value="ECO:0007669"/>
    <property type="project" value="UniProtKB-KW"/>
</dbReference>
<dbReference type="FunFam" id="3.40.50.10050:FF:000001">
    <property type="entry name" value="Translation initiation factor IF-2"/>
    <property type="match status" value="1"/>
</dbReference>
<dbReference type="NCBIfam" id="TIGR00487">
    <property type="entry name" value="IF-2"/>
    <property type="match status" value="1"/>
</dbReference>
<dbReference type="FunFam" id="3.40.50.300:FF:000019">
    <property type="entry name" value="Translation initiation factor IF-2"/>
    <property type="match status" value="1"/>
</dbReference>
<evidence type="ECO:0000256" key="3">
    <source>
        <dbReference type="ARBA" id="ARBA00022741"/>
    </source>
</evidence>
<dbReference type="CDD" id="cd01887">
    <property type="entry name" value="IF2_eIF5B"/>
    <property type="match status" value="1"/>
</dbReference>
<dbReference type="PROSITE" id="PS51722">
    <property type="entry name" value="G_TR_2"/>
    <property type="match status" value="1"/>
</dbReference>
<dbReference type="RefSeq" id="YP_009296966.1">
    <property type="nucleotide sequence ID" value="NC_031174.1"/>
</dbReference>
<dbReference type="PROSITE" id="PS01176">
    <property type="entry name" value="IF2"/>
    <property type="match status" value="1"/>
</dbReference>
<evidence type="ECO:0000259" key="8">
    <source>
        <dbReference type="PROSITE" id="PS51722"/>
    </source>
</evidence>
<evidence type="ECO:0000256" key="2">
    <source>
        <dbReference type="ARBA" id="ARBA00022540"/>
    </source>
</evidence>
<dbReference type="InterPro" id="IPR009000">
    <property type="entry name" value="Transl_B-barrel_sf"/>
</dbReference>
<evidence type="ECO:0000256" key="7">
    <source>
        <dbReference type="ARBA" id="ARBA00044105"/>
    </source>
</evidence>
<dbReference type="Gene3D" id="3.40.50.10050">
    <property type="entry name" value="Translation initiation factor IF- 2, domain 3"/>
    <property type="match status" value="1"/>
</dbReference>
<name>A0A1C9CD53_CERJP</name>
<dbReference type="PRINTS" id="PR00315">
    <property type="entry name" value="ELONGATNFCT"/>
</dbReference>
<dbReference type="EMBL" id="KX284719">
    <property type="protein sequence ID" value="AOM66309.1"/>
    <property type="molecule type" value="Genomic_DNA"/>
</dbReference>
<dbReference type="InterPro" id="IPR036925">
    <property type="entry name" value="TIF_IF2_dom3_sf"/>
</dbReference>
<dbReference type="PANTHER" id="PTHR43381">
    <property type="entry name" value="TRANSLATION INITIATION FACTOR IF-2-RELATED"/>
    <property type="match status" value="1"/>
</dbReference>
<dbReference type="SUPFAM" id="SSF52156">
    <property type="entry name" value="Initiation factor IF2/eIF5b, domain 3"/>
    <property type="match status" value="1"/>
</dbReference>
<keyword evidence="9" id="KW-0934">Plastid</keyword>
<dbReference type="InterPro" id="IPR000795">
    <property type="entry name" value="T_Tr_GTP-bd_dom"/>
</dbReference>
<keyword evidence="5" id="KW-0342">GTP-binding</keyword>
<evidence type="ECO:0000256" key="6">
    <source>
        <dbReference type="ARBA" id="ARBA00025162"/>
    </source>
</evidence>
<dbReference type="HAMAP" id="MF_00100_B">
    <property type="entry name" value="IF_2_B"/>
    <property type="match status" value="1"/>
</dbReference>
<dbReference type="PANTHER" id="PTHR43381:SF5">
    <property type="entry name" value="TR-TYPE G DOMAIN-CONTAINING PROTEIN"/>
    <property type="match status" value="1"/>
</dbReference>
<dbReference type="InterPro" id="IPR006847">
    <property type="entry name" value="IF2_N"/>
</dbReference>
<dbReference type="InterPro" id="IPR023115">
    <property type="entry name" value="TIF_IF2_dom3"/>
</dbReference>
<keyword evidence="2 9" id="KW-0396">Initiation factor</keyword>
<geneLocation type="plastid" evidence="9"/>
<dbReference type="InterPro" id="IPR000178">
    <property type="entry name" value="TF_IF2_bacterial-like"/>
</dbReference>
<dbReference type="Pfam" id="PF11987">
    <property type="entry name" value="IF-2"/>
    <property type="match status" value="1"/>
</dbReference>
<dbReference type="InterPro" id="IPR015760">
    <property type="entry name" value="TIF_IF2"/>
</dbReference>
<protein>
    <recommendedName>
        <fullName evidence="7">Translation initiation factor IF-2, chloroplastic</fullName>
    </recommendedName>
</protein>
<dbReference type="Pfam" id="PF22042">
    <property type="entry name" value="EF-G_D2"/>
    <property type="match status" value="1"/>
</dbReference>
<dbReference type="GO" id="GO:0003924">
    <property type="term" value="F:GTPase activity"/>
    <property type="evidence" value="ECO:0007669"/>
    <property type="project" value="InterPro"/>
</dbReference>
<reference evidence="9" key="1">
    <citation type="journal article" date="2016" name="BMC Biol.">
        <title>Parallel evolution of highly conserved plastid genome architecture in red seaweeds and seed plants.</title>
        <authorList>
            <person name="Lee J."/>
            <person name="Cho C.H."/>
            <person name="Park S.I."/>
            <person name="Choi J.W."/>
            <person name="Song H.S."/>
            <person name="West J.A."/>
            <person name="Bhattacharya D."/>
            <person name="Yoon H.S."/>
        </authorList>
    </citation>
    <scope>NUCLEOTIDE SEQUENCE</scope>
</reference>
<dbReference type="Pfam" id="PF00009">
    <property type="entry name" value="GTP_EFTU"/>
    <property type="match status" value="1"/>
</dbReference>
<dbReference type="InterPro" id="IPR005225">
    <property type="entry name" value="Small_GTP-bd"/>
</dbReference>
<feature type="domain" description="Tr-type G" evidence="8">
    <location>
        <begin position="261"/>
        <end position="434"/>
    </location>
</feature>
<dbReference type="AlphaFoldDB" id="A0A1C9CD53"/>
<accession>A0A1C9CD53</accession>
<dbReference type="FunFam" id="2.40.30.10:FF:000008">
    <property type="entry name" value="Translation initiation factor IF-2"/>
    <property type="match status" value="1"/>
</dbReference>
<evidence type="ECO:0000256" key="4">
    <source>
        <dbReference type="ARBA" id="ARBA00022917"/>
    </source>
</evidence>
<comment type="similarity">
    <text evidence="1">Belongs to the TRAFAC class translation factor GTPase superfamily. Classic translation factor GTPase family. IF-2 subfamily.</text>
</comment>
<evidence type="ECO:0000256" key="1">
    <source>
        <dbReference type="ARBA" id="ARBA00007733"/>
    </source>
</evidence>
<dbReference type="CDD" id="cd03692">
    <property type="entry name" value="mtIF2_IVc"/>
    <property type="match status" value="1"/>
</dbReference>
<evidence type="ECO:0000313" key="9">
    <source>
        <dbReference type="EMBL" id="AOM66309.1"/>
    </source>
</evidence>
<dbReference type="SUPFAM" id="SSF52540">
    <property type="entry name" value="P-loop containing nucleoside triphosphate hydrolases"/>
    <property type="match status" value="1"/>
</dbReference>
<dbReference type="InterPro" id="IPR027417">
    <property type="entry name" value="P-loop_NTPase"/>
</dbReference>
<dbReference type="Gene3D" id="3.40.50.300">
    <property type="entry name" value="P-loop containing nucleotide triphosphate hydrolases"/>
    <property type="match status" value="1"/>
</dbReference>
<keyword evidence="3" id="KW-0547">Nucleotide-binding</keyword>
<dbReference type="NCBIfam" id="TIGR00231">
    <property type="entry name" value="small_GTP"/>
    <property type="match status" value="1"/>
</dbReference>
<dbReference type="GO" id="GO:0003743">
    <property type="term" value="F:translation initiation factor activity"/>
    <property type="evidence" value="ECO:0007669"/>
    <property type="project" value="UniProtKB-KW"/>
</dbReference>
<dbReference type="GO" id="GO:0005737">
    <property type="term" value="C:cytoplasm"/>
    <property type="evidence" value="ECO:0007669"/>
    <property type="project" value="TreeGrafter"/>
</dbReference>
<dbReference type="CDD" id="cd03702">
    <property type="entry name" value="IF2_mtIF2_II"/>
    <property type="match status" value="1"/>
</dbReference>
<organism evidence="9">
    <name type="scientific">Ceramothamnion japonicum</name>
    <name type="common">Red alga</name>
    <name type="synonym">Ceramium japonicum</name>
    <dbReference type="NCBI Taxonomy" id="218448"/>
    <lineage>
        <taxon>Eukaryota</taxon>
        <taxon>Rhodophyta</taxon>
        <taxon>Florideophyceae</taxon>
        <taxon>Rhodymeniophycidae</taxon>
        <taxon>Ceramiales</taxon>
        <taxon>Ceramiaceae</taxon>
        <taxon>Ceramothamnion</taxon>
    </lineage>
</organism>
<proteinExistence type="inferred from homology"/>
<dbReference type="InterPro" id="IPR053905">
    <property type="entry name" value="EF-G-like_DII"/>
</dbReference>
<sequence length="760" mass="85701">MINNYNTQYNQFKCNQGAFNHYTCHQNEYFDSLLILKNPKIISNLVKHPLSLNTSLVTLDNNFIDEKNNNIPLNNSSRFEKKNKASIYTEDILEIKKKKNKLQKKSRKQIDFTVEADNVFRRNASDILFNEENLNNDIIKVPKVNKSKKKYQNNDINHVVEASESIINRNSIEASNNQILINSPLTIQDLSNKLNIPEAEIITYLFLQGIPVTINQIIDISIAKDVALKYNFFVQENVVNDKVSSSNVKYDTPLIDNKLVERPPIITILGHVDHGKTTLLDTILNTNLAKKEFGGITQAIVNHEVEFLYEKKLYKLIFLDTPGHQAFSSLRVRSTQITDLVLLVVAADDGLKPQTIESIKYIFEKNLPYIVVINKIDKLGINTLKVREELAKYNIIDESWGGDAIITEVSALKHLNIDLLLSNICLLSSLQELKADPNQLAIGTIIDSYLDVKRGPVVVLVVKNGSLKRGDFIVAGNLYGKIKVITNTRGLKFDKAMPSSIVQILGFSSLPRAGESFHITHNKKSAEYEANNYQDKIIKINNLNNRMTWESAKYQNGIKNLNLVLKTDGQGSSEAIVHAFNNISQNKVQINILELGFGNISHTDIELGLTTNSIVIGFNVNISSQANQLAKKMNISVKTFNIIYDIIDYIILNMLNLLEPEYDQSMIGQAVVKTVFSINKGSVAGCTVIEGKLKKACLLNIYRDSKIVHTSTLNSLKHMKDDVNEVIQDNECGIMCYDYTKWASGDIVEAYELKEKEKTL</sequence>
<evidence type="ECO:0000256" key="5">
    <source>
        <dbReference type="ARBA" id="ARBA00023134"/>
    </source>
</evidence>
<comment type="function">
    <text evidence="6">One of the essential components for the initiation of protein synthesis. Protects formylmethionyl-tRNA from spontaneous hydrolysis and promotes its binding to the 30S ribosomal subunits. Also involved in the hydrolysis of GTP during the formation of the 70S ribosomal complex.</text>
</comment>
<dbReference type="GeneID" id="29073413"/>
<dbReference type="Gene3D" id="2.40.30.10">
    <property type="entry name" value="Translation factors"/>
    <property type="match status" value="2"/>
</dbReference>
<keyword evidence="4" id="KW-0648">Protein biosynthesis</keyword>
<gene>
    <name evidence="9" type="primary">infB</name>
    <name evidence="9" type="ORF">Ceram_033</name>
</gene>